<evidence type="ECO:0000256" key="3">
    <source>
        <dbReference type="ARBA" id="ARBA00022691"/>
    </source>
</evidence>
<feature type="binding site" evidence="4">
    <location>
        <position position="246"/>
    </location>
    <ligand>
        <name>S-adenosyl-L-methionine</name>
        <dbReference type="ChEBI" id="CHEBI:59789"/>
    </ligand>
</feature>
<dbReference type="Proteomes" id="UP000000245">
    <property type="component" value="Chromosome"/>
</dbReference>
<evidence type="ECO:0000313" key="6">
    <source>
        <dbReference type="Proteomes" id="UP000000245"/>
    </source>
</evidence>
<dbReference type="RefSeq" id="WP_011941590.1">
    <property type="nucleotide sequence ID" value="NC_009484.1"/>
</dbReference>
<dbReference type="eggNOG" id="COG2265">
    <property type="taxonomic scope" value="Bacteria"/>
</dbReference>
<dbReference type="PROSITE" id="PS51687">
    <property type="entry name" value="SAM_MT_RNA_M5U"/>
    <property type="match status" value="1"/>
</dbReference>
<keyword evidence="2 4" id="KW-0808">Transferase</keyword>
<dbReference type="InterPro" id="IPR029063">
    <property type="entry name" value="SAM-dependent_MTases_sf"/>
</dbReference>
<sequence>MTAPATVVPVCRHFGVCGGCSAQDVAPAALAEAKHARLAAALARAGFADPHPAPVVSIPMGTRRRADFAVARVAGAVRLGFHETRSRTVVDIAECPLLRPELEALIDPLRALLARLQGLRKSADVRVNLLDAGADVSVALDGEATAADRARLVAFAQEHDLPRISLGAEPVLIRRPPTLDCAGLVVLPPPAAFLQPSFEGEAAIRAAVLAGLPPKLTRKSRIVELYAGIGTLTGALAAHARVHAVEGSAPALAALDEAARTGGQAGRIDTERRDLARRPVTAKELAGAACVVLDPPFDGAGPQIAPLVEAKVQRIVYVSCNPEALAREAAPFARAGYRLLASTPIDQFPGSDHLESVVVLGL</sequence>
<evidence type="ECO:0000256" key="2">
    <source>
        <dbReference type="ARBA" id="ARBA00022679"/>
    </source>
</evidence>
<dbReference type="STRING" id="349163.Acry_0533"/>
<feature type="binding site" evidence="4">
    <location>
        <position position="226"/>
    </location>
    <ligand>
        <name>S-adenosyl-L-methionine</name>
        <dbReference type="ChEBI" id="CHEBI:59789"/>
    </ligand>
</feature>
<dbReference type="Gene3D" id="2.40.50.1070">
    <property type="match status" value="1"/>
</dbReference>
<organism evidence="5 6">
    <name type="scientific">Acidiphilium cryptum (strain JF-5)</name>
    <dbReference type="NCBI Taxonomy" id="349163"/>
    <lineage>
        <taxon>Bacteria</taxon>
        <taxon>Pseudomonadati</taxon>
        <taxon>Pseudomonadota</taxon>
        <taxon>Alphaproteobacteria</taxon>
        <taxon>Acetobacterales</taxon>
        <taxon>Acidocellaceae</taxon>
        <taxon>Acidiphilium</taxon>
    </lineage>
</organism>
<evidence type="ECO:0000313" key="5">
    <source>
        <dbReference type="EMBL" id="ABQ29757.1"/>
    </source>
</evidence>
<name>A5FVX5_ACICJ</name>
<dbReference type="SUPFAM" id="SSF53335">
    <property type="entry name" value="S-adenosyl-L-methionine-dependent methyltransferases"/>
    <property type="match status" value="1"/>
</dbReference>
<gene>
    <name evidence="5" type="ordered locus">Acry_0533</name>
</gene>
<dbReference type="EC" id="2.1.1.-" evidence="5"/>
<dbReference type="Gene3D" id="3.40.50.150">
    <property type="entry name" value="Vaccinia Virus protein VP39"/>
    <property type="match status" value="1"/>
</dbReference>
<dbReference type="EMBL" id="CP000697">
    <property type="protein sequence ID" value="ABQ29757.1"/>
    <property type="molecule type" value="Genomic_DNA"/>
</dbReference>
<protein>
    <submittedName>
        <fullName evidence="5">23S rRNA m(5)U-1939 methyltransferase</fullName>
        <ecNumber evidence="5">2.1.1.-</ecNumber>
    </submittedName>
</protein>
<dbReference type="PANTHER" id="PTHR11061:SF49">
    <property type="entry name" value="23S RRNA (URACIL(1939)-C(5))-METHYLTRANSFERASE RLMD"/>
    <property type="match status" value="1"/>
</dbReference>
<dbReference type="InterPro" id="IPR010280">
    <property type="entry name" value="U5_MeTrfase_fam"/>
</dbReference>
<proteinExistence type="inferred from homology"/>
<keyword evidence="1 4" id="KW-0489">Methyltransferase</keyword>
<feature type="binding site" evidence="4">
    <location>
        <position position="195"/>
    </location>
    <ligand>
        <name>S-adenosyl-L-methionine</name>
        <dbReference type="ChEBI" id="CHEBI:59789"/>
    </ligand>
</feature>
<comment type="similarity">
    <text evidence="4">Belongs to the class I-like SAM-binding methyltransferase superfamily. RNA M5U methyltransferase family.</text>
</comment>
<dbReference type="AlphaFoldDB" id="A5FVX5"/>
<accession>A5FVX5</accession>
<reference evidence="5 6" key="1">
    <citation type="submission" date="2007-05" db="EMBL/GenBank/DDBJ databases">
        <title>Complete sequence of chromosome of Acidiphilium cryptum JF-5.</title>
        <authorList>
            <consortium name="US DOE Joint Genome Institute"/>
            <person name="Copeland A."/>
            <person name="Lucas S."/>
            <person name="Lapidus A."/>
            <person name="Barry K."/>
            <person name="Detter J.C."/>
            <person name="Glavina del Rio T."/>
            <person name="Hammon N."/>
            <person name="Israni S."/>
            <person name="Dalin E."/>
            <person name="Tice H."/>
            <person name="Pitluck S."/>
            <person name="Sims D."/>
            <person name="Brettin T."/>
            <person name="Bruce D."/>
            <person name="Han C."/>
            <person name="Schmutz J."/>
            <person name="Larimer F."/>
            <person name="Land M."/>
            <person name="Hauser L."/>
            <person name="Kyrpides N."/>
            <person name="Kim E."/>
            <person name="Magnuson T."/>
            <person name="Richardson P."/>
        </authorList>
    </citation>
    <scope>NUCLEOTIDE SEQUENCE [LARGE SCALE GENOMIC DNA]</scope>
    <source>
        <strain evidence="5 6">JF-5</strain>
    </source>
</reference>
<dbReference type="PANTHER" id="PTHR11061">
    <property type="entry name" value="RNA M5U METHYLTRANSFERASE"/>
    <property type="match status" value="1"/>
</dbReference>
<keyword evidence="6" id="KW-1185">Reference proteome</keyword>
<dbReference type="GO" id="GO:0070041">
    <property type="term" value="F:rRNA (uridine-C5-)-methyltransferase activity"/>
    <property type="evidence" value="ECO:0007669"/>
    <property type="project" value="TreeGrafter"/>
</dbReference>
<dbReference type="GO" id="GO:0070475">
    <property type="term" value="P:rRNA base methylation"/>
    <property type="evidence" value="ECO:0007669"/>
    <property type="project" value="TreeGrafter"/>
</dbReference>
<dbReference type="Pfam" id="PF05958">
    <property type="entry name" value="tRNA_U5-meth_tr"/>
    <property type="match status" value="1"/>
</dbReference>
<evidence type="ECO:0000256" key="4">
    <source>
        <dbReference type="PROSITE-ProRule" id="PRU01024"/>
    </source>
</evidence>
<feature type="binding site" evidence="4">
    <location>
        <position position="294"/>
    </location>
    <ligand>
        <name>S-adenosyl-L-methionine</name>
        <dbReference type="ChEBI" id="CHEBI:59789"/>
    </ligand>
</feature>
<evidence type="ECO:0000256" key="1">
    <source>
        <dbReference type="ARBA" id="ARBA00022603"/>
    </source>
</evidence>
<dbReference type="HOGENOM" id="CLU_014689_8_0_5"/>
<feature type="active site" description="Nucleophile" evidence="4">
    <location>
        <position position="320"/>
    </location>
</feature>
<keyword evidence="3 4" id="KW-0949">S-adenosyl-L-methionine</keyword>
<dbReference type="KEGG" id="acr:Acry_0533"/>